<dbReference type="Proteomes" id="UP001323405">
    <property type="component" value="Unassembled WGS sequence"/>
</dbReference>
<name>A0ABR0G950_9PEZI</name>
<evidence type="ECO:0000313" key="3">
    <source>
        <dbReference type="Proteomes" id="UP001323405"/>
    </source>
</evidence>
<protein>
    <submittedName>
        <fullName evidence="2">Uncharacterized protein</fullName>
    </submittedName>
</protein>
<evidence type="ECO:0000313" key="2">
    <source>
        <dbReference type="EMBL" id="KAK4652179.1"/>
    </source>
</evidence>
<dbReference type="RefSeq" id="XP_062741154.1">
    <property type="nucleotide sequence ID" value="XM_062884194.1"/>
</dbReference>
<feature type="region of interest" description="Disordered" evidence="1">
    <location>
        <begin position="1"/>
        <end position="29"/>
    </location>
</feature>
<dbReference type="GeneID" id="87903984"/>
<dbReference type="EMBL" id="JAFFHA010000008">
    <property type="protein sequence ID" value="KAK4652179.1"/>
    <property type="molecule type" value="Genomic_DNA"/>
</dbReference>
<gene>
    <name evidence="2" type="ORF">QC762_0100310</name>
</gene>
<accession>A0ABR0G950</accession>
<evidence type="ECO:0000256" key="1">
    <source>
        <dbReference type="SAM" id="MobiDB-lite"/>
    </source>
</evidence>
<reference evidence="2 3" key="1">
    <citation type="journal article" date="2023" name="bioRxiv">
        <title>High-quality genome assemblies of four members of thePodospora anserinaspecies complex.</title>
        <authorList>
            <person name="Ament-Velasquez S.L."/>
            <person name="Vogan A.A."/>
            <person name="Wallerman O."/>
            <person name="Hartmann F."/>
            <person name="Gautier V."/>
            <person name="Silar P."/>
            <person name="Giraud T."/>
            <person name="Johannesson H."/>
        </authorList>
    </citation>
    <scope>NUCLEOTIDE SEQUENCE [LARGE SCALE GENOMIC DNA]</scope>
    <source>
        <strain evidence="2 3">CBS 415.72m</strain>
    </source>
</reference>
<organism evidence="2 3">
    <name type="scientific">Podospora pseudocomata</name>
    <dbReference type="NCBI Taxonomy" id="2093779"/>
    <lineage>
        <taxon>Eukaryota</taxon>
        <taxon>Fungi</taxon>
        <taxon>Dikarya</taxon>
        <taxon>Ascomycota</taxon>
        <taxon>Pezizomycotina</taxon>
        <taxon>Sordariomycetes</taxon>
        <taxon>Sordariomycetidae</taxon>
        <taxon>Sordariales</taxon>
        <taxon>Podosporaceae</taxon>
        <taxon>Podospora</taxon>
    </lineage>
</organism>
<feature type="compositionally biased region" description="Basic residues" evidence="1">
    <location>
        <begin position="14"/>
        <end position="29"/>
    </location>
</feature>
<proteinExistence type="predicted"/>
<comment type="caution">
    <text evidence="2">The sequence shown here is derived from an EMBL/GenBank/DDBJ whole genome shotgun (WGS) entry which is preliminary data.</text>
</comment>
<sequence>MSAKTTSHLDTTKRRSNAHGLVQHRARPRRYSEGSTLVLVEIAKKSLVADRGAQPPPESRGPLRLAHSSYKHRPRLPHAACRLAFVVLDALMSGPS</sequence>
<keyword evidence="3" id="KW-1185">Reference proteome</keyword>